<gene>
    <name evidence="3" type="ORF">HGP29_09435</name>
</gene>
<feature type="signal peptide" evidence="1">
    <location>
        <begin position="1"/>
        <end position="20"/>
    </location>
</feature>
<dbReference type="Proteomes" id="UP000585050">
    <property type="component" value="Unassembled WGS sequence"/>
</dbReference>
<dbReference type="PANTHER" id="PTHR43143">
    <property type="entry name" value="METALLOPHOSPHOESTERASE, CALCINEURIN SUPERFAMILY"/>
    <property type="match status" value="1"/>
</dbReference>
<comment type="caution">
    <text evidence="3">The sequence shown here is derived from an EMBL/GenBank/DDBJ whole genome shotgun (WGS) entry which is preliminary data.</text>
</comment>
<keyword evidence="1" id="KW-0732">Signal</keyword>
<reference evidence="3 4" key="1">
    <citation type="submission" date="2020-04" db="EMBL/GenBank/DDBJ databases">
        <title>Flammeovirga sp. SR4, a novel species isolated from seawater.</title>
        <authorList>
            <person name="Wang X."/>
        </authorList>
    </citation>
    <scope>NUCLEOTIDE SEQUENCE [LARGE SCALE GENOMIC DNA]</scope>
    <source>
        <strain evidence="3 4">SR4</strain>
    </source>
</reference>
<sequence length="272" mass="31749">MILRLKKLFLLVTLSTLTFSCGKKVEQAFSFVQLCDPQLGMGGYEHDKETFAQAVEQINELNPDFVVICGDLVHSPNDSSYKDFQEIMSGFTVPCHLAPGNHDIRKVPTAQTIAYYRNKIGKDYYHFKNKDHLFIITNTQYWKCDVENESKLHNEWFEKTIKRKKSKRHSTFVIGHYPLYTESPDEKEHNFNLPEPHRKQILQLLKDNNAAAYLSGHTHKLTINNYEDIELVSGETTSKNFDKRPFGYRVWTVDQNAVEHHFVPLKEIRKIQ</sequence>
<dbReference type="InterPro" id="IPR004843">
    <property type="entry name" value="Calcineurin-like_PHP"/>
</dbReference>
<dbReference type="Pfam" id="PF00149">
    <property type="entry name" value="Metallophos"/>
    <property type="match status" value="1"/>
</dbReference>
<dbReference type="AlphaFoldDB" id="A0A7X8XVK5"/>
<evidence type="ECO:0000313" key="3">
    <source>
        <dbReference type="EMBL" id="NLR91427.1"/>
    </source>
</evidence>
<organism evidence="3 4">
    <name type="scientific">Flammeovirga agarivorans</name>
    <dbReference type="NCBI Taxonomy" id="2726742"/>
    <lineage>
        <taxon>Bacteria</taxon>
        <taxon>Pseudomonadati</taxon>
        <taxon>Bacteroidota</taxon>
        <taxon>Cytophagia</taxon>
        <taxon>Cytophagales</taxon>
        <taxon>Flammeovirgaceae</taxon>
        <taxon>Flammeovirga</taxon>
    </lineage>
</organism>
<feature type="domain" description="Calcineurin-like phosphoesterase" evidence="2">
    <location>
        <begin position="47"/>
        <end position="220"/>
    </location>
</feature>
<dbReference type="PANTHER" id="PTHR43143:SF1">
    <property type="entry name" value="SERINE_THREONINE-PROTEIN PHOSPHATASE CPPED1"/>
    <property type="match status" value="1"/>
</dbReference>
<evidence type="ECO:0000259" key="2">
    <source>
        <dbReference type="Pfam" id="PF00149"/>
    </source>
</evidence>
<dbReference type="InterPro" id="IPR029052">
    <property type="entry name" value="Metallo-depent_PP-like"/>
</dbReference>
<dbReference type="InterPro" id="IPR051918">
    <property type="entry name" value="STPP_CPPED1"/>
</dbReference>
<dbReference type="PROSITE" id="PS51257">
    <property type="entry name" value="PROKAR_LIPOPROTEIN"/>
    <property type="match status" value="1"/>
</dbReference>
<dbReference type="EMBL" id="JABAIL010000003">
    <property type="protein sequence ID" value="NLR91427.1"/>
    <property type="molecule type" value="Genomic_DNA"/>
</dbReference>
<dbReference type="SUPFAM" id="SSF56300">
    <property type="entry name" value="Metallo-dependent phosphatases"/>
    <property type="match status" value="1"/>
</dbReference>
<dbReference type="GO" id="GO:0016787">
    <property type="term" value="F:hydrolase activity"/>
    <property type="evidence" value="ECO:0007669"/>
    <property type="project" value="InterPro"/>
</dbReference>
<feature type="chain" id="PRO_5031151687" description="Calcineurin-like phosphoesterase domain-containing protein" evidence="1">
    <location>
        <begin position="21"/>
        <end position="272"/>
    </location>
</feature>
<dbReference type="RefSeq" id="WP_168882150.1">
    <property type="nucleotide sequence ID" value="NZ_JABAIL010000003.1"/>
</dbReference>
<evidence type="ECO:0000313" key="4">
    <source>
        <dbReference type="Proteomes" id="UP000585050"/>
    </source>
</evidence>
<accession>A0A7X8XVK5</accession>
<protein>
    <recommendedName>
        <fullName evidence="2">Calcineurin-like phosphoesterase domain-containing protein</fullName>
    </recommendedName>
</protein>
<proteinExistence type="predicted"/>
<evidence type="ECO:0000256" key="1">
    <source>
        <dbReference type="SAM" id="SignalP"/>
    </source>
</evidence>
<dbReference type="Gene3D" id="3.60.21.10">
    <property type="match status" value="1"/>
</dbReference>
<name>A0A7X8XVK5_9BACT</name>
<keyword evidence="4" id="KW-1185">Reference proteome</keyword>